<feature type="disulfide bond" evidence="12">
    <location>
        <begin position="865"/>
        <end position="926"/>
    </location>
</feature>
<feature type="domain" description="SRCR" evidence="15">
    <location>
        <begin position="140"/>
        <end position="241"/>
    </location>
</feature>
<feature type="disulfide bond" evidence="12">
    <location>
        <begin position="642"/>
        <end position="706"/>
    </location>
</feature>
<feature type="disulfide bond" evidence="12">
    <location>
        <begin position="210"/>
        <end position="220"/>
    </location>
</feature>
<feature type="disulfide bond" evidence="12">
    <location>
        <begin position="520"/>
        <end position="530"/>
    </location>
</feature>
<keyword evidence="17" id="KW-1185">Reference proteome</keyword>
<evidence type="ECO:0000256" key="8">
    <source>
        <dbReference type="ARBA" id="ARBA00022989"/>
    </source>
</evidence>
<feature type="disulfide bond" evidence="12">
    <location>
        <begin position="896"/>
        <end position="906"/>
    </location>
</feature>
<comment type="subcellular location">
    <subcellularLocation>
        <location evidence="1">Cell membrane</location>
        <topology evidence="1">Single-pass type I membrane protein</topology>
    </subcellularLocation>
    <subcellularLocation>
        <location evidence="2">Secreted</location>
    </subcellularLocation>
</comment>
<evidence type="ECO:0000256" key="2">
    <source>
        <dbReference type="ARBA" id="ARBA00004613"/>
    </source>
</evidence>
<reference evidence="16" key="2">
    <citation type="submission" date="2025-09" db="UniProtKB">
        <authorList>
            <consortium name="Ensembl"/>
        </authorList>
    </citation>
    <scope>IDENTIFICATION</scope>
</reference>
<dbReference type="Ensembl" id="ENSSOCT00000011924.1">
    <property type="protein sequence ID" value="ENSSOCP00000011614.1"/>
    <property type="gene ID" value="ENSSOCG00000008805.1"/>
</dbReference>
<sequence length="1012" mass="107821">MCGQGRRLRMGTEGLLSPQMLWLLLWIQLCRGAAEVRLADGGSRCAGRVEVKHRGKWGTVCGRYWSMNNAAVVCKQLGCGSAVGAPKYGHFGPGSGPIWMDAVGCKGIESALSDCTHRGWGKHNCIHARDAGVICSGSNKRVLEHRKSRCSGRVQIHDGDQWKTVCDSHFGPKAADVLCRELQCGTALPVPGGSPFGEGVGPIWDGELQCVGNESLLTSCPRGSPRDQPCTHANSAVVSCTGAVEVRLADGGSRCAGRVEVKQHGQWGTVCGNSWDMKDAAVVCKQLGCGSTVGAPKYGYFGRGSGTIWMDHVGCKGTESALSDCTHRGWGVNACTHAHDAGVICSLGSDRFVRLVEGKSRCSGRVQIHDGDQWKTVCDSHFGPKAADVLCRELQCGTALPVPGGSPFGEGVGPIWDGELQCVGNESLLASCPRGSPRDQPCTHANKYTGFRLVNGSTVCAGRVEVQVLGTWGTLCASRWDLSDAHVLCRQLNCGFAESIPGGEHFGRETGPVWRDSFHCDGTEAHLQQCPVTILGASPCSQGNTAAVICSGECQKNAAFNPFVICVQHGHPEQGSRGHTRLTFSPEKPWLPQEPSGGLSLPWQQLGFVLASGSWWLRLVNGAGRCAGRVEIYYQGIWGTVCDDGWDLSDAAVVCHQLGCGSAVEAAGSARFGEGSGQIWLDGVNCSGAEAALWDCPAQPWGQHDCRHKEDAGVICSEFMDLRLENSDGCSGRLQVFYNGTWGSVCSNSMTLNTVTLVCKELGCGDGGSLETRLTSGTVSGPAWLDHVQCGERTSSFWQCPSTPWNPQSCQDLREETNITCNAREKIRAVGGEDGCSGRVEVWHRGSWGTVCDDSWDMQDAEVACRQLGCGPAVSALREAAFGMGMGPIWLEQVECQGTEPSLQDCWARPGDGGACRHKEDAAVRCSGEWQGWDPLTSSGRVSVPVIICIILGTLLCLLLALLAGQVLSTRAGRRGGSFPRGPRGRYLLECLWGAAGLSARVVSRSTCRVGE</sequence>
<dbReference type="Pfam" id="PF00530">
    <property type="entry name" value="SRCR"/>
    <property type="match status" value="8"/>
</dbReference>
<evidence type="ECO:0000259" key="15">
    <source>
        <dbReference type="PROSITE" id="PS50287"/>
    </source>
</evidence>
<evidence type="ECO:0000256" key="14">
    <source>
        <dbReference type="SAM" id="SignalP"/>
    </source>
</evidence>
<protein>
    <recommendedName>
        <fullName evidence="15">SRCR domain-containing protein</fullName>
    </recommendedName>
</protein>
<evidence type="ECO:0000256" key="7">
    <source>
        <dbReference type="ARBA" id="ARBA00022737"/>
    </source>
</evidence>
<feature type="disulfide bond" evidence="12">
    <location>
        <begin position="378"/>
        <end position="442"/>
    </location>
</feature>
<feature type="transmembrane region" description="Helical" evidence="13">
    <location>
        <begin position="944"/>
        <end position="965"/>
    </location>
</feature>
<dbReference type="InterPro" id="IPR001190">
    <property type="entry name" value="SRCR"/>
</dbReference>
<dbReference type="PANTHER" id="PTHR19331">
    <property type="entry name" value="SCAVENGER RECEPTOR DOMAIN-CONTAINING"/>
    <property type="match status" value="1"/>
</dbReference>
<evidence type="ECO:0000256" key="3">
    <source>
        <dbReference type="ARBA" id="ARBA00022475"/>
    </source>
</evidence>
<feature type="disulfide bond" evidence="12">
    <location>
        <begin position="422"/>
        <end position="432"/>
    </location>
</feature>
<keyword evidence="3" id="KW-1003">Cell membrane</keyword>
<reference evidence="16" key="1">
    <citation type="submission" date="2025-08" db="UniProtKB">
        <authorList>
            <consortium name="Ensembl"/>
        </authorList>
    </citation>
    <scope>IDENTIFICATION</scope>
</reference>
<dbReference type="GO" id="GO:0005737">
    <property type="term" value="C:cytoplasm"/>
    <property type="evidence" value="ECO:0007669"/>
    <property type="project" value="UniProtKB-ARBA"/>
</dbReference>
<feature type="disulfide bond" evidence="12">
    <location>
        <begin position="686"/>
        <end position="696"/>
    </location>
</feature>
<feature type="disulfide bond" evidence="12">
    <location>
        <begin position="179"/>
        <end position="240"/>
    </location>
</feature>
<keyword evidence="6 14" id="KW-0732">Signal</keyword>
<dbReference type="PRINTS" id="PR00258">
    <property type="entry name" value="SPERACTRCPTR"/>
</dbReference>
<evidence type="ECO:0000256" key="9">
    <source>
        <dbReference type="ARBA" id="ARBA00023136"/>
    </source>
</evidence>
<evidence type="ECO:0000256" key="5">
    <source>
        <dbReference type="ARBA" id="ARBA00022692"/>
    </source>
</evidence>
<dbReference type="FunFam" id="3.10.250.10:FF:000002">
    <property type="entry name" value="Scavenger receptor cysteine-rich type 1 protein M130"/>
    <property type="match status" value="4"/>
</dbReference>
<feature type="disulfide bond" evidence="12">
    <location>
        <begin position="315"/>
        <end position="325"/>
    </location>
</feature>
<evidence type="ECO:0000256" key="11">
    <source>
        <dbReference type="ARBA" id="ARBA00023180"/>
    </source>
</evidence>
<feature type="disulfide bond" evidence="12">
    <location>
        <begin position="105"/>
        <end position="115"/>
    </location>
</feature>
<feature type="domain" description="SRCR" evidence="15">
    <location>
        <begin position="722"/>
        <end position="822"/>
    </location>
</feature>
<dbReference type="PROSITE" id="PS00420">
    <property type="entry name" value="SRCR_1"/>
    <property type="match status" value="4"/>
</dbReference>
<feature type="disulfide bond" evidence="12">
    <location>
        <begin position="166"/>
        <end position="230"/>
    </location>
</feature>
<dbReference type="SUPFAM" id="SSF56487">
    <property type="entry name" value="SRCR-like"/>
    <property type="match status" value="8"/>
</dbReference>
<dbReference type="PANTHER" id="PTHR19331:SF484">
    <property type="entry name" value="SRCR DOMAIN-CONTAINING PROTEIN"/>
    <property type="match status" value="1"/>
</dbReference>
<keyword evidence="4" id="KW-0964">Secreted</keyword>
<organism evidence="16 17">
    <name type="scientific">Strix occidentalis caurina</name>
    <name type="common">northern spotted owl</name>
    <dbReference type="NCBI Taxonomy" id="311401"/>
    <lineage>
        <taxon>Eukaryota</taxon>
        <taxon>Metazoa</taxon>
        <taxon>Chordata</taxon>
        <taxon>Craniata</taxon>
        <taxon>Vertebrata</taxon>
        <taxon>Euteleostomi</taxon>
        <taxon>Archelosauria</taxon>
        <taxon>Archosauria</taxon>
        <taxon>Dinosauria</taxon>
        <taxon>Saurischia</taxon>
        <taxon>Theropoda</taxon>
        <taxon>Coelurosauria</taxon>
        <taxon>Aves</taxon>
        <taxon>Neognathae</taxon>
        <taxon>Neoaves</taxon>
        <taxon>Telluraves</taxon>
        <taxon>Strigiformes</taxon>
        <taxon>Strigidae</taxon>
        <taxon>Strix</taxon>
    </lineage>
</organism>
<feature type="disulfide bond" evidence="12">
    <location>
        <begin position="852"/>
        <end position="916"/>
    </location>
</feature>
<feature type="domain" description="SRCR" evidence="15">
    <location>
        <begin position="617"/>
        <end position="717"/>
    </location>
</feature>
<evidence type="ECO:0000256" key="4">
    <source>
        <dbReference type="ARBA" id="ARBA00022525"/>
    </source>
</evidence>
<dbReference type="InterPro" id="IPR036772">
    <property type="entry name" value="SRCR-like_dom_sf"/>
</dbReference>
<keyword evidence="9 13" id="KW-0472">Membrane</keyword>
<name>A0A8D0F977_STROC</name>
<feature type="domain" description="SRCR" evidence="15">
    <location>
        <begin position="827"/>
        <end position="927"/>
    </location>
</feature>
<proteinExistence type="predicted"/>
<dbReference type="FunFam" id="3.10.250.10:FF:000009">
    <property type="entry name" value="WC1"/>
    <property type="match status" value="2"/>
</dbReference>
<feature type="domain" description="SRCR" evidence="15">
    <location>
        <begin position="36"/>
        <end position="136"/>
    </location>
</feature>
<dbReference type="AlphaFoldDB" id="A0A8D0F977"/>
<keyword evidence="10 12" id="KW-1015">Disulfide bond</keyword>
<feature type="disulfide bond" evidence="12">
    <location>
        <begin position="271"/>
        <end position="335"/>
    </location>
</feature>
<feature type="domain" description="SRCR" evidence="15">
    <location>
        <begin position="246"/>
        <end position="346"/>
    </location>
</feature>
<evidence type="ECO:0000313" key="17">
    <source>
        <dbReference type="Proteomes" id="UP000694551"/>
    </source>
</evidence>
<feature type="disulfide bond" evidence="12">
    <location>
        <begin position="790"/>
        <end position="800"/>
    </location>
</feature>
<keyword evidence="7" id="KW-0677">Repeat</keyword>
<feature type="disulfide bond" evidence="12">
    <location>
        <begin position="284"/>
        <end position="345"/>
    </location>
</feature>
<dbReference type="FunFam" id="3.10.250.10:FF:000012">
    <property type="entry name" value="CD163 molecule like 1"/>
    <property type="match status" value="1"/>
</dbReference>
<evidence type="ECO:0000256" key="10">
    <source>
        <dbReference type="ARBA" id="ARBA00023157"/>
    </source>
</evidence>
<dbReference type="SMART" id="SM00202">
    <property type="entry name" value="SR"/>
    <property type="match status" value="8"/>
</dbReference>
<feature type="disulfide bond" evidence="12">
    <location>
        <begin position="746"/>
        <end position="810"/>
    </location>
</feature>
<feature type="disulfide bond" evidence="12">
    <location>
        <begin position="655"/>
        <end position="716"/>
    </location>
</feature>
<feature type="domain" description="SRCR" evidence="15">
    <location>
        <begin position="353"/>
        <end position="444"/>
    </location>
</feature>
<dbReference type="FunFam" id="3.10.250.10:FF:000004">
    <property type="entry name" value="Scavenger receptor cysteine-rich type 1 protein M130"/>
    <property type="match status" value="1"/>
</dbReference>
<feature type="signal peptide" evidence="14">
    <location>
        <begin position="1"/>
        <end position="32"/>
    </location>
</feature>
<dbReference type="GO" id="GO:0005576">
    <property type="term" value="C:extracellular region"/>
    <property type="evidence" value="ECO:0007669"/>
    <property type="project" value="UniProtKB-SubCell"/>
</dbReference>
<accession>A0A8D0F977</accession>
<evidence type="ECO:0000256" key="12">
    <source>
        <dbReference type="PROSITE-ProRule" id="PRU00196"/>
    </source>
</evidence>
<evidence type="ECO:0000256" key="13">
    <source>
        <dbReference type="SAM" id="Phobius"/>
    </source>
</evidence>
<dbReference type="Gene3D" id="3.10.250.10">
    <property type="entry name" value="SRCR-like domain"/>
    <property type="match status" value="8"/>
</dbReference>
<feature type="chain" id="PRO_5034066302" description="SRCR domain-containing protein" evidence="14">
    <location>
        <begin position="33"/>
        <end position="1012"/>
    </location>
</feature>
<keyword evidence="8 13" id="KW-1133">Transmembrane helix</keyword>
<dbReference type="PROSITE" id="PS50287">
    <property type="entry name" value="SRCR_2"/>
    <property type="match status" value="8"/>
</dbReference>
<dbReference type="GO" id="GO:0005886">
    <property type="term" value="C:plasma membrane"/>
    <property type="evidence" value="ECO:0007669"/>
    <property type="project" value="UniProtKB-SubCell"/>
</dbReference>
<evidence type="ECO:0000313" key="16">
    <source>
        <dbReference type="Ensembl" id="ENSSOCP00000011614.1"/>
    </source>
</evidence>
<feature type="disulfide bond" evidence="12">
    <location>
        <begin position="61"/>
        <end position="125"/>
    </location>
</feature>
<keyword evidence="5 13" id="KW-0812">Transmembrane</keyword>
<evidence type="ECO:0000256" key="1">
    <source>
        <dbReference type="ARBA" id="ARBA00004251"/>
    </source>
</evidence>
<comment type="caution">
    <text evidence="12">Lacks conserved residue(s) required for the propagation of feature annotation.</text>
</comment>
<dbReference type="Proteomes" id="UP000694551">
    <property type="component" value="Unplaced"/>
</dbReference>
<evidence type="ECO:0000256" key="6">
    <source>
        <dbReference type="ARBA" id="ARBA00022729"/>
    </source>
</evidence>
<keyword evidence="11" id="KW-0325">Glycoprotein</keyword>
<feature type="disulfide bond" evidence="12">
    <location>
        <begin position="489"/>
        <end position="550"/>
    </location>
</feature>
<feature type="disulfide bond" evidence="12">
    <location>
        <begin position="74"/>
        <end position="135"/>
    </location>
</feature>
<feature type="domain" description="SRCR" evidence="15">
    <location>
        <begin position="451"/>
        <end position="551"/>
    </location>
</feature>
<feature type="disulfide bond" evidence="12">
    <location>
        <begin position="476"/>
        <end position="540"/>
    </location>
</feature>